<dbReference type="Gene3D" id="3.40.50.12780">
    <property type="entry name" value="N-terminal domain of ligase-like"/>
    <property type="match status" value="1"/>
</dbReference>
<gene>
    <name evidence="10" type="primary">ACS1</name>
    <name evidence="10" type="ORF">C6P46_002242</name>
</gene>
<feature type="domain" description="AMP-binding enzyme C-terminal" evidence="8">
    <location>
        <begin position="742"/>
        <end position="806"/>
    </location>
</feature>
<keyword evidence="2 5" id="KW-0436">Ligase</keyword>
<dbReference type="Gene3D" id="3.30.300.30">
    <property type="match status" value="2"/>
</dbReference>
<keyword evidence="3 5" id="KW-0547">Nucleotide-binding</keyword>
<dbReference type="FunFam" id="3.30.300.30:FF:000004">
    <property type="entry name" value="Acetyl-coenzyme A synthetase"/>
    <property type="match status" value="1"/>
</dbReference>
<evidence type="ECO:0000256" key="4">
    <source>
        <dbReference type="ARBA" id="ARBA00022840"/>
    </source>
</evidence>
<organism evidence="10 11">
    <name type="scientific">Rhodotorula mucilaginosa</name>
    <name type="common">Yeast</name>
    <name type="synonym">Rhodotorula rubra</name>
    <dbReference type="NCBI Taxonomy" id="5537"/>
    <lineage>
        <taxon>Eukaryota</taxon>
        <taxon>Fungi</taxon>
        <taxon>Dikarya</taxon>
        <taxon>Basidiomycota</taxon>
        <taxon>Pucciniomycotina</taxon>
        <taxon>Microbotryomycetes</taxon>
        <taxon>Sporidiobolales</taxon>
        <taxon>Sporidiobolaceae</taxon>
        <taxon>Rhodotorula</taxon>
    </lineage>
</organism>
<dbReference type="GO" id="GO:0003987">
    <property type="term" value="F:acetate-CoA ligase activity"/>
    <property type="evidence" value="ECO:0007669"/>
    <property type="project" value="UniProtKB-UniRule"/>
</dbReference>
<feature type="domain" description="Acetyl-coenzyme A synthetase N-terminal" evidence="9">
    <location>
        <begin position="32"/>
        <end position="88"/>
    </location>
</feature>
<feature type="region of interest" description="Disordered" evidence="6">
    <location>
        <begin position="1"/>
        <end position="27"/>
    </location>
</feature>
<dbReference type="PANTHER" id="PTHR24095:SF14">
    <property type="entry name" value="ACETYL-COENZYME A SYNTHETASE 1"/>
    <property type="match status" value="1"/>
</dbReference>
<dbReference type="NCBIfam" id="TIGR02188">
    <property type="entry name" value="Ac_CoA_lig_AcsA"/>
    <property type="match status" value="1"/>
</dbReference>
<evidence type="ECO:0000256" key="5">
    <source>
        <dbReference type="RuleBase" id="RU361147"/>
    </source>
</evidence>
<accession>A0A9P6W668</accession>
<dbReference type="OrthoDB" id="1706066at2759"/>
<dbReference type="Proteomes" id="UP000777482">
    <property type="component" value="Unassembled WGS sequence"/>
</dbReference>
<keyword evidence="11" id="KW-1185">Reference proteome</keyword>
<evidence type="ECO:0000313" key="11">
    <source>
        <dbReference type="Proteomes" id="UP000777482"/>
    </source>
</evidence>
<name>A0A9P6W668_RHOMI</name>
<evidence type="ECO:0000256" key="3">
    <source>
        <dbReference type="ARBA" id="ARBA00022741"/>
    </source>
</evidence>
<evidence type="ECO:0000256" key="2">
    <source>
        <dbReference type="ARBA" id="ARBA00022598"/>
    </source>
</evidence>
<proteinExistence type="inferred from homology"/>
<dbReference type="InterPro" id="IPR000873">
    <property type="entry name" value="AMP-dep_synth/lig_dom"/>
</dbReference>
<dbReference type="Pfam" id="PF16177">
    <property type="entry name" value="ACAS_N"/>
    <property type="match status" value="1"/>
</dbReference>
<dbReference type="GO" id="GO:0005829">
    <property type="term" value="C:cytosol"/>
    <property type="evidence" value="ECO:0007669"/>
    <property type="project" value="TreeGrafter"/>
</dbReference>
<dbReference type="NCBIfam" id="NF001208">
    <property type="entry name" value="PRK00174.1"/>
    <property type="match status" value="1"/>
</dbReference>
<dbReference type="InterPro" id="IPR011904">
    <property type="entry name" value="Ac_CoA_lig"/>
</dbReference>
<comment type="caution">
    <text evidence="10">The sequence shown here is derived from an EMBL/GenBank/DDBJ whole genome shotgun (WGS) entry which is preliminary data.</text>
</comment>
<evidence type="ECO:0000256" key="6">
    <source>
        <dbReference type="SAM" id="MobiDB-lite"/>
    </source>
</evidence>
<feature type="domain" description="AMP-dependent synthetase/ligase" evidence="7">
    <location>
        <begin position="90"/>
        <end position="477"/>
    </location>
</feature>
<evidence type="ECO:0000259" key="8">
    <source>
        <dbReference type="Pfam" id="PF13193"/>
    </source>
</evidence>
<sequence length="853" mass="94071">MAEHDYRSAPTHPVSKRNDGSGHKPHANEESYAAMYRESIDKPNEFWDRMAKEHIYWHRPYSTVQAGSFEAGDVQWFPEGGLNVSYNCVDRWAYKTPNKTAIIWEADEPGQHVELTYEQLFQEVCKTANILKNYGVKKGDTVAIYLPMVPEAAIAFLACARLGAIHSVVFAGFSADSLRDRVVDAKSRVVITTDEGKRGGKTIATKSIVDAALADCPLVEHVLVLKRTGGNVKWVEGRDHWWHEEKLSVQPYCPVEIVSSEDPLFILYTSGSTGKPKGVVHSTAGYLLGALMTLKYVFDVHPDDRYACMADVGWITGHTYIVYGPLANGVTTTVFESTPVYPTPSRFWEVVAKHKLTQFYTAPTAIRLLRRLGEEHTKGHDLSTLRTIGSVGEPINPEAWEWYWEHVGKKECAVVDTYWQTETGSIIITPLPGATKTKPGSATLPFFGIDPVLLDASTGEEIKGNEVEGVLCVRKPWPSIARTVYGDHKRFLDTYMNPYPGYYFTGDGAGRDHDGYIWIRGRVDDVINVSGHRLSTAEIESAMIQHNGVAETAVVGVPDELTGQAVIAYVTLKPDFKFDDADEAPLLKELVLQVRKTIGPFAAPKRIVLVSDLPKTRSGKIMRRILRKISAGEGDQLGDLSTLADPSVVDQIKEKFEAAPAPPTTGKLLLDRRLIRTSLVSDSSFWCDDSLSLEPRDETSTSSRRGFRRQEPVRAAGMLDDDIADSTEGGGCLCGSKKSFSVPKAERGLRGGHAYVTLKPDFNFDDADEAPLLKELVLQVRKTIGPFAAPKRIVLVSDLPKTRSGKIMRRILRKISAGEGDQLGDLSTLADPSVVDQIKEKFGAAPAPPTTGK</sequence>
<dbReference type="Pfam" id="PF00501">
    <property type="entry name" value="AMP-binding"/>
    <property type="match status" value="1"/>
</dbReference>
<dbReference type="InterPro" id="IPR025110">
    <property type="entry name" value="AMP-bd_C"/>
</dbReference>
<comment type="similarity">
    <text evidence="1 5">Belongs to the ATP-dependent AMP-binding enzyme family.</text>
</comment>
<dbReference type="FunFam" id="3.40.50.12780:FF:000001">
    <property type="entry name" value="Acetyl-coenzyme A synthetase"/>
    <property type="match status" value="1"/>
</dbReference>
<evidence type="ECO:0000313" key="10">
    <source>
        <dbReference type="EMBL" id="KAG0663673.1"/>
    </source>
</evidence>
<evidence type="ECO:0000259" key="7">
    <source>
        <dbReference type="Pfam" id="PF00501"/>
    </source>
</evidence>
<keyword evidence="4 5" id="KW-0067">ATP-binding</keyword>
<dbReference type="PROSITE" id="PS00455">
    <property type="entry name" value="AMP_BINDING"/>
    <property type="match status" value="1"/>
</dbReference>
<dbReference type="GO" id="GO:0019427">
    <property type="term" value="P:acetyl-CoA biosynthetic process from acetate"/>
    <property type="evidence" value="ECO:0007669"/>
    <property type="project" value="InterPro"/>
</dbReference>
<dbReference type="Pfam" id="PF13193">
    <property type="entry name" value="AMP-binding_C"/>
    <property type="match status" value="2"/>
</dbReference>
<dbReference type="EMBL" id="PUHQ01000018">
    <property type="protein sequence ID" value="KAG0663673.1"/>
    <property type="molecule type" value="Genomic_DNA"/>
</dbReference>
<dbReference type="InterPro" id="IPR020845">
    <property type="entry name" value="AMP-binding_CS"/>
</dbReference>
<reference evidence="10 11" key="1">
    <citation type="submission" date="2020-11" db="EMBL/GenBank/DDBJ databases">
        <title>Kefir isolates.</title>
        <authorList>
            <person name="Marcisauskas S."/>
            <person name="Kim Y."/>
            <person name="Blasche S."/>
        </authorList>
    </citation>
    <scope>NUCLEOTIDE SEQUENCE [LARGE SCALE GENOMIC DNA]</scope>
    <source>
        <strain evidence="10 11">KR</strain>
    </source>
</reference>
<dbReference type="InterPro" id="IPR045851">
    <property type="entry name" value="AMP-bd_C_sf"/>
</dbReference>
<feature type="compositionally biased region" description="Basic and acidic residues" evidence="6">
    <location>
        <begin position="16"/>
        <end position="27"/>
    </location>
</feature>
<dbReference type="SUPFAM" id="SSF56801">
    <property type="entry name" value="Acetyl-CoA synthetase-like"/>
    <property type="match status" value="2"/>
</dbReference>
<dbReference type="GO" id="GO:0005524">
    <property type="term" value="F:ATP binding"/>
    <property type="evidence" value="ECO:0007669"/>
    <property type="project" value="UniProtKB-UniRule"/>
</dbReference>
<protein>
    <recommendedName>
        <fullName evidence="5">Acetyl-coenzyme A synthetase</fullName>
        <ecNumber evidence="5">6.2.1.1</ecNumber>
    </recommendedName>
</protein>
<comment type="catalytic activity">
    <reaction evidence="5">
        <text>acetate + ATP + CoA = acetyl-CoA + AMP + diphosphate</text>
        <dbReference type="Rhea" id="RHEA:23176"/>
        <dbReference type="ChEBI" id="CHEBI:30089"/>
        <dbReference type="ChEBI" id="CHEBI:30616"/>
        <dbReference type="ChEBI" id="CHEBI:33019"/>
        <dbReference type="ChEBI" id="CHEBI:57287"/>
        <dbReference type="ChEBI" id="CHEBI:57288"/>
        <dbReference type="ChEBI" id="CHEBI:456215"/>
        <dbReference type="EC" id="6.2.1.1"/>
    </reaction>
</comment>
<dbReference type="GO" id="GO:0016208">
    <property type="term" value="F:AMP binding"/>
    <property type="evidence" value="ECO:0007669"/>
    <property type="project" value="InterPro"/>
</dbReference>
<evidence type="ECO:0000259" key="9">
    <source>
        <dbReference type="Pfam" id="PF16177"/>
    </source>
</evidence>
<dbReference type="AlphaFoldDB" id="A0A9P6W668"/>
<feature type="domain" description="AMP-binding enzyme C-terminal" evidence="8">
    <location>
        <begin position="538"/>
        <end position="620"/>
    </location>
</feature>
<dbReference type="CDD" id="cd05966">
    <property type="entry name" value="ACS"/>
    <property type="match status" value="1"/>
</dbReference>
<dbReference type="EC" id="6.2.1.1" evidence="5"/>
<dbReference type="InterPro" id="IPR042099">
    <property type="entry name" value="ANL_N_sf"/>
</dbReference>
<dbReference type="PANTHER" id="PTHR24095">
    <property type="entry name" value="ACETYL-COENZYME A SYNTHETASE"/>
    <property type="match status" value="1"/>
</dbReference>
<evidence type="ECO:0000256" key="1">
    <source>
        <dbReference type="ARBA" id="ARBA00006432"/>
    </source>
</evidence>
<dbReference type="InterPro" id="IPR032387">
    <property type="entry name" value="ACAS_N"/>
</dbReference>